<evidence type="ECO:0008006" key="7">
    <source>
        <dbReference type="Google" id="ProtNLM"/>
    </source>
</evidence>
<proteinExistence type="inferred from homology"/>
<gene>
    <name evidence="5" type="ORF">PGLA1383_LOCUS44512</name>
</gene>
<evidence type="ECO:0000256" key="1">
    <source>
        <dbReference type="ARBA" id="ARBA00008361"/>
    </source>
</evidence>
<dbReference type="PANTHER" id="PTHR12176">
    <property type="entry name" value="SAM-DEPENDENT METHYLTRANSFERASE SUPERFAMILY PROTEIN"/>
    <property type="match status" value="1"/>
</dbReference>
<sequence>TQISLRNTHRKIPSPSLLTDERTSGMSIPSAASLEYWEEFYDDQRDRRSTYDTLYGYEDFRPNLISYLKTRKVKDRGALRILHAGCGNSNVTDGLWRDGFRNIVNIDFSASAIELMAARWEDAAFSKRDEEEGEAMRQKSQQLLRTERSAGQRSQHIDVIIFC</sequence>
<dbReference type="SUPFAM" id="SSF53335">
    <property type="entry name" value="S-adenosyl-L-methionine-dependent methyltransferases"/>
    <property type="match status" value="1"/>
</dbReference>
<evidence type="ECO:0000256" key="3">
    <source>
        <dbReference type="ARBA" id="ARBA00022679"/>
    </source>
</evidence>
<dbReference type="EMBL" id="CAJNNV010029267">
    <property type="protein sequence ID" value="CAE8627795.1"/>
    <property type="molecule type" value="Genomic_DNA"/>
</dbReference>
<comment type="similarity">
    <text evidence="1">Belongs to the methyltransferase superfamily.</text>
</comment>
<keyword evidence="2" id="KW-0489">Methyltransferase</keyword>
<comment type="caution">
    <text evidence="5">The sequence shown here is derived from an EMBL/GenBank/DDBJ whole genome shotgun (WGS) entry which is preliminary data.</text>
</comment>
<keyword evidence="3" id="KW-0808">Transferase</keyword>
<dbReference type="InterPro" id="IPR029063">
    <property type="entry name" value="SAM-dependent_MTases_sf"/>
</dbReference>
<dbReference type="AlphaFoldDB" id="A0A813GS09"/>
<evidence type="ECO:0000256" key="4">
    <source>
        <dbReference type="SAM" id="MobiDB-lite"/>
    </source>
</evidence>
<evidence type="ECO:0000256" key="2">
    <source>
        <dbReference type="ARBA" id="ARBA00022603"/>
    </source>
</evidence>
<dbReference type="Proteomes" id="UP000654075">
    <property type="component" value="Unassembled WGS sequence"/>
</dbReference>
<organism evidence="5 6">
    <name type="scientific">Polarella glacialis</name>
    <name type="common">Dinoflagellate</name>
    <dbReference type="NCBI Taxonomy" id="89957"/>
    <lineage>
        <taxon>Eukaryota</taxon>
        <taxon>Sar</taxon>
        <taxon>Alveolata</taxon>
        <taxon>Dinophyceae</taxon>
        <taxon>Suessiales</taxon>
        <taxon>Suessiaceae</taxon>
        <taxon>Polarella</taxon>
    </lineage>
</organism>
<protein>
    <recommendedName>
        <fullName evidence="7">Methyltransferase domain-containing protein</fullName>
    </recommendedName>
</protein>
<dbReference type="PANTHER" id="PTHR12176:SF80">
    <property type="entry name" value="EEF1A LYSINE METHYLTRANSFERASE 4"/>
    <property type="match status" value="1"/>
</dbReference>
<reference evidence="5" key="1">
    <citation type="submission" date="2021-02" db="EMBL/GenBank/DDBJ databases">
        <authorList>
            <person name="Dougan E. K."/>
            <person name="Rhodes N."/>
            <person name="Thang M."/>
            <person name="Chan C."/>
        </authorList>
    </citation>
    <scope>NUCLEOTIDE SEQUENCE</scope>
</reference>
<evidence type="ECO:0000313" key="6">
    <source>
        <dbReference type="Proteomes" id="UP000654075"/>
    </source>
</evidence>
<dbReference type="Gene3D" id="3.40.50.150">
    <property type="entry name" value="Vaccinia Virus protein VP39"/>
    <property type="match status" value="1"/>
</dbReference>
<dbReference type="GO" id="GO:0032259">
    <property type="term" value="P:methylation"/>
    <property type="evidence" value="ECO:0007669"/>
    <property type="project" value="UniProtKB-KW"/>
</dbReference>
<dbReference type="GO" id="GO:0008168">
    <property type="term" value="F:methyltransferase activity"/>
    <property type="evidence" value="ECO:0007669"/>
    <property type="project" value="UniProtKB-KW"/>
</dbReference>
<dbReference type="InterPro" id="IPR051419">
    <property type="entry name" value="Lys/N-term_MeTrsfase_sf"/>
</dbReference>
<feature type="non-terminal residue" evidence="5">
    <location>
        <position position="163"/>
    </location>
</feature>
<dbReference type="OrthoDB" id="411785at2759"/>
<keyword evidence="6" id="KW-1185">Reference proteome</keyword>
<feature type="region of interest" description="Disordered" evidence="4">
    <location>
        <begin position="1"/>
        <end position="24"/>
    </location>
</feature>
<accession>A0A813GS09</accession>
<name>A0A813GS09_POLGL</name>
<evidence type="ECO:0000313" key="5">
    <source>
        <dbReference type="EMBL" id="CAE8627795.1"/>
    </source>
</evidence>